<name>X0SJ00_9ZZZZ</name>
<evidence type="ECO:0000259" key="2">
    <source>
        <dbReference type="PROSITE" id="PS51123"/>
    </source>
</evidence>
<dbReference type="InterPro" id="IPR036737">
    <property type="entry name" value="OmpA-like_sf"/>
</dbReference>
<organism evidence="3">
    <name type="scientific">marine sediment metagenome</name>
    <dbReference type="NCBI Taxonomy" id="412755"/>
    <lineage>
        <taxon>unclassified sequences</taxon>
        <taxon>metagenomes</taxon>
        <taxon>ecological metagenomes</taxon>
    </lineage>
</organism>
<dbReference type="Gene3D" id="3.30.1330.60">
    <property type="entry name" value="OmpA-like domain"/>
    <property type="match status" value="1"/>
</dbReference>
<reference evidence="3" key="1">
    <citation type="journal article" date="2014" name="Front. Microbiol.">
        <title>High frequency of phylogenetically diverse reductive dehalogenase-homologous genes in deep subseafloor sedimentary metagenomes.</title>
        <authorList>
            <person name="Kawai M."/>
            <person name="Futagami T."/>
            <person name="Toyoda A."/>
            <person name="Takaki Y."/>
            <person name="Nishi S."/>
            <person name="Hori S."/>
            <person name="Arai W."/>
            <person name="Tsubouchi T."/>
            <person name="Morono Y."/>
            <person name="Uchiyama I."/>
            <person name="Ito T."/>
            <person name="Fujiyama A."/>
            <person name="Inagaki F."/>
            <person name="Takami H."/>
        </authorList>
    </citation>
    <scope>NUCLEOTIDE SEQUENCE</scope>
    <source>
        <strain evidence="3">Expedition CK06-06</strain>
    </source>
</reference>
<dbReference type="AlphaFoldDB" id="X0SJ00"/>
<feature type="domain" description="OmpA-like" evidence="2">
    <location>
        <begin position="1"/>
        <end position="74"/>
    </location>
</feature>
<protein>
    <recommendedName>
        <fullName evidence="2">OmpA-like domain-containing protein</fullName>
    </recommendedName>
</protein>
<evidence type="ECO:0000256" key="1">
    <source>
        <dbReference type="SAM" id="MobiDB-lite"/>
    </source>
</evidence>
<accession>X0SJ00</accession>
<feature type="region of interest" description="Disordered" evidence="1">
    <location>
        <begin position="35"/>
        <end position="63"/>
    </location>
</feature>
<dbReference type="PROSITE" id="PS51123">
    <property type="entry name" value="OMPA_2"/>
    <property type="match status" value="1"/>
</dbReference>
<feature type="non-terminal residue" evidence="3">
    <location>
        <position position="1"/>
    </location>
</feature>
<evidence type="ECO:0000313" key="3">
    <source>
        <dbReference type="EMBL" id="GAF75882.1"/>
    </source>
</evidence>
<proteinExistence type="predicted"/>
<dbReference type="SUPFAM" id="SSF103088">
    <property type="entry name" value="OmpA-like"/>
    <property type="match status" value="1"/>
</dbReference>
<dbReference type="InterPro" id="IPR006665">
    <property type="entry name" value="OmpA-like"/>
</dbReference>
<gene>
    <name evidence="3" type="ORF">S01H1_17900</name>
</gene>
<dbReference type="EMBL" id="BARS01009523">
    <property type="protein sequence ID" value="GAF75882.1"/>
    <property type="molecule type" value="Genomic_DNA"/>
</dbReference>
<sequence length="74" mass="8083">TDTQTIVKLPFTDNWALGSARAHKVVRYLTGRASLDPKRAKSTSCAENRPPPKTGPSQGAKMARRVEIILSTHP</sequence>
<comment type="caution">
    <text evidence="3">The sequence shown here is derived from an EMBL/GenBank/DDBJ whole genome shotgun (WGS) entry which is preliminary data.</text>
</comment>